<dbReference type="OrthoDB" id="8005832at2"/>
<feature type="compositionally biased region" description="Low complexity" evidence="1">
    <location>
        <begin position="56"/>
        <end position="67"/>
    </location>
</feature>
<feature type="region of interest" description="Disordered" evidence="1">
    <location>
        <begin position="39"/>
        <end position="67"/>
    </location>
</feature>
<evidence type="ECO:0000313" key="2">
    <source>
        <dbReference type="EMBL" id="TDR90292.1"/>
    </source>
</evidence>
<keyword evidence="3" id="KW-1185">Reference proteome</keyword>
<reference evidence="2 3" key="1">
    <citation type="submission" date="2019-03" db="EMBL/GenBank/DDBJ databases">
        <title>Genomic Encyclopedia of Type Strains, Phase IV (KMG-IV): sequencing the most valuable type-strain genomes for metagenomic binning, comparative biology and taxonomic classification.</title>
        <authorList>
            <person name="Goeker M."/>
        </authorList>
    </citation>
    <scope>NUCLEOTIDE SEQUENCE [LARGE SCALE GENOMIC DNA]</scope>
    <source>
        <strain evidence="2 3">DSM 25903</strain>
    </source>
</reference>
<dbReference type="AlphaFoldDB" id="A0A4R7BYF3"/>
<accession>A0A4R7BYF3</accession>
<comment type="caution">
    <text evidence="2">The sequence shown here is derived from an EMBL/GenBank/DDBJ whole genome shotgun (WGS) entry which is preliminary data.</text>
</comment>
<gene>
    <name evidence="2" type="ORF">EV668_3138</name>
</gene>
<sequence>MRVVKITEDFTGYPSGRKRAFEKGQVVEVPDDFADLAIGKGHAKEPEPKVEERPAPEAAPAKRSVRP</sequence>
<protein>
    <submittedName>
        <fullName evidence="2">Uncharacterized protein</fullName>
    </submittedName>
</protein>
<proteinExistence type="predicted"/>
<organism evidence="2 3">
    <name type="scientific">Enterovirga rhinocerotis</name>
    <dbReference type="NCBI Taxonomy" id="1339210"/>
    <lineage>
        <taxon>Bacteria</taxon>
        <taxon>Pseudomonadati</taxon>
        <taxon>Pseudomonadota</taxon>
        <taxon>Alphaproteobacteria</taxon>
        <taxon>Hyphomicrobiales</taxon>
        <taxon>Methylobacteriaceae</taxon>
        <taxon>Enterovirga</taxon>
    </lineage>
</organism>
<dbReference type="EMBL" id="SNZR01000013">
    <property type="protein sequence ID" value="TDR90292.1"/>
    <property type="molecule type" value="Genomic_DNA"/>
</dbReference>
<evidence type="ECO:0000313" key="3">
    <source>
        <dbReference type="Proteomes" id="UP000295122"/>
    </source>
</evidence>
<dbReference type="RefSeq" id="WP_133771572.1">
    <property type="nucleotide sequence ID" value="NZ_SNZR01000013.1"/>
</dbReference>
<dbReference type="Proteomes" id="UP000295122">
    <property type="component" value="Unassembled WGS sequence"/>
</dbReference>
<name>A0A4R7BYF3_9HYPH</name>
<evidence type="ECO:0000256" key="1">
    <source>
        <dbReference type="SAM" id="MobiDB-lite"/>
    </source>
</evidence>
<feature type="compositionally biased region" description="Basic and acidic residues" evidence="1">
    <location>
        <begin position="42"/>
        <end position="55"/>
    </location>
</feature>